<protein>
    <submittedName>
        <fullName evidence="3">Spidroin-1-like</fullName>
    </submittedName>
</protein>
<proteinExistence type="predicted"/>
<name>A0AB40CC87_DIOCR</name>
<accession>A0AB40CC87</accession>
<feature type="region of interest" description="Disordered" evidence="1">
    <location>
        <begin position="1"/>
        <end position="25"/>
    </location>
</feature>
<sequence length="153" mass="15495">MENTPRVEGVRVAGGQHGHRARAEDGWAGARGTRYAGDILGGGRLGAGRGRYGTLWPGGTLLGGEAVGRAGERRWDAAADGGRATGGYGPRYAGLPGRGRDGRYGGESRGAATGRGRGRVAALDAAAGTTAEGGARGSRRHTRIEDGDAEKLG</sequence>
<dbReference type="GeneID" id="120273739"/>
<dbReference type="Proteomes" id="UP001515500">
    <property type="component" value="Chromosome 12"/>
</dbReference>
<feature type="region of interest" description="Disordered" evidence="1">
    <location>
        <begin position="78"/>
        <end position="153"/>
    </location>
</feature>
<gene>
    <name evidence="3" type="primary">LOC120273739</name>
</gene>
<evidence type="ECO:0000313" key="3">
    <source>
        <dbReference type="RefSeq" id="XP_039136377.1"/>
    </source>
</evidence>
<feature type="compositionally biased region" description="Low complexity" evidence="1">
    <location>
        <begin position="109"/>
        <end position="133"/>
    </location>
</feature>
<feature type="compositionally biased region" description="Basic and acidic residues" evidence="1">
    <location>
        <begin position="143"/>
        <end position="153"/>
    </location>
</feature>
<dbReference type="RefSeq" id="XP_039136377.1">
    <property type="nucleotide sequence ID" value="XM_039280443.1"/>
</dbReference>
<evidence type="ECO:0000313" key="2">
    <source>
        <dbReference type="Proteomes" id="UP001515500"/>
    </source>
</evidence>
<organism evidence="2 3">
    <name type="scientific">Dioscorea cayennensis subsp. rotundata</name>
    <name type="common">White Guinea yam</name>
    <name type="synonym">Dioscorea rotundata</name>
    <dbReference type="NCBI Taxonomy" id="55577"/>
    <lineage>
        <taxon>Eukaryota</taxon>
        <taxon>Viridiplantae</taxon>
        <taxon>Streptophyta</taxon>
        <taxon>Embryophyta</taxon>
        <taxon>Tracheophyta</taxon>
        <taxon>Spermatophyta</taxon>
        <taxon>Magnoliopsida</taxon>
        <taxon>Liliopsida</taxon>
        <taxon>Dioscoreales</taxon>
        <taxon>Dioscoreaceae</taxon>
        <taxon>Dioscorea</taxon>
    </lineage>
</organism>
<keyword evidence="2" id="KW-1185">Reference proteome</keyword>
<dbReference type="AlphaFoldDB" id="A0AB40CC87"/>
<evidence type="ECO:0000256" key="1">
    <source>
        <dbReference type="SAM" id="MobiDB-lite"/>
    </source>
</evidence>
<reference evidence="3" key="1">
    <citation type="submission" date="2025-08" db="UniProtKB">
        <authorList>
            <consortium name="RefSeq"/>
        </authorList>
    </citation>
    <scope>IDENTIFICATION</scope>
</reference>